<dbReference type="EMBL" id="FSRC01000001">
    <property type="protein sequence ID" value="SIN75495.1"/>
    <property type="molecule type" value="Genomic_DNA"/>
</dbReference>
<organism evidence="3 4">
    <name type="scientific">Algoriphagus halophilus</name>
    <dbReference type="NCBI Taxonomy" id="226505"/>
    <lineage>
        <taxon>Bacteria</taxon>
        <taxon>Pseudomonadati</taxon>
        <taxon>Bacteroidota</taxon>
        <taxon>Cytophagia</taxon>
        <taxon>Cytophagales</taxon>
        <taxon>Cyclobacteriaceae</taxon>
        <taxon>Algoriphagus</taxon>
    </lineage>
</organism>
<dbReference type="RefSeq" id="WP_074224194.1">
    <property type="nucleotide sequence ID" value="NZ_FSRC01000001.1"/>
</dbReference>
<evidence type="ECO:0000313" key="3">
    <source>
        <dbReference type="EMBL" id="SIN75495.1"/>
    </source>
</evidence>
<dbReference type="Proteomes" id="UP000185221">
    <property type="component" value="Unassembled WGS sequence"/>
</dbReference>
<feature type="domain" description="N-acetylmuramidase" evidence="2">
    <location>
        <begin position="95"/>
        <end position="272"/>
    </location>
</feature>
<dbReference type="Pfam" id="PF11860">
    <property type="entry name" value="Muramidase"/>
    <property type="match status" value="1"/>
</dbReference>
<keyword evidence="4" id="KW-1185">Reference proteome</keyword>
<dbReference type="InterPro" id="IPR024408">
    <property type="entry name" value="Muramidase"/>
</dbReference>
<dbReference type="SUPFAM" id="SSF47090">
    <property type="entry name" value="PGBD-like"/>
    <property type="match status" value="1"/>
</dbReference>
<feature type="domain" description="Peptidoglycan binding-like" evidence="1">
    <location>
        <begin position="10"/>
        <end position="64"/>
    </location>
</feature>
<dbReference type="InterPro" id="IPR036366">
    <property type="entry name" value="PGBDSf"/>
</dbReference>
<accession>A0A1N6DXK3</accession>
<dbReference type="STRING" id="226505.SAMN05444394_1505"/>
<evidence type="ECO:0000259" key="1">
    <source>
        <dbReference type="Pfam" id="PF01471"/>
    </source>
</evidence>
<sequence length="273" mass="30826">MQSVKYKSRGTTVLFLQEILGKLGFQLPITGYFGLQTDQAVKEFQSKNNLVVDGNVGVKTWTLLLAKANPNHAFGNKFLGEQDLINFANQYDLELGCVKAVNEVESSGRGFLINGMAKILFEGHVFWRQLEARGIDPSELSNIDNQDILYKKWTKKFYLSGPREYDRLEKAINLGVDPRIKSAAFSSASWGSFQIMGYHATKLGYPSVEAFVDEMQIHERNHLEAFGKYIKTYGCLQFLKEKNWAGFAKCYNGSGFAANKYDIKLAAAYEKYS</sequence>
<dbReference type="InterPro" id="IPR002477">
    <property type="entry name" value="Peptidoglycan-bd-like"/>
</dbReference>
<evidence type="ECO:0000259" key="2">
    <source>
        <dbReference type="Pfam" id="PF11860"/>
    </source>
</evidence>
<gene>
    <name evidence="3" type="ORF">SAMN05444394_1505</name>
</gene>
<protein>
    <submittedName>
        <fullName evidence="3">Putative peptidoglycan binding domain-containing protein</fullName>
    </submittedName>
</protein>
<dbReference type="AlphaFoldDB" id="A0A1N6DXK3"/>
<dbReference type="Pfam" id="PF01471">
    <property type="entry name" value="PG_binding_1"/>
    <property type="match status" value="1"/>
</dbReference>
<dbReference type="InterPro" id="IPR036365">
    <property type="entry name" value="PGBD-like_sf"/>
</dbReference>
<name>A0A1N6DXK3_9BACT</name>
<reference evidence="4" key="1">
    <citation type="submission" date="2016-11" db="EMBL/GenBank/DDBJ databases">
        <authorList>
            <person name="Varghese N."/>
            <person name="Submissions S."/>
        </authorList>
    </citation>
    <scope>NUCLEOTIDE SEQUENCE [LARGE SCALE GENOMIC DNA]</scope>
    <source>
        <strain evidence="4">DSM 15292</strain>
    </source>
</reference>
<dbReference type="Gene3D" id="1.10.101.10">
    <property type="entry name" value="PGBD-like superfamily/PGBD"/>
    <property type="match status" value="1"/>
</dbReference>
<proteinExistence type="predicted"/>
<dbReference type="OrthoDB" id="1523598at2"/>
<evidence type="ECO:0000313" key="4">
    <source>
        <dbReference type="Proteomes" id="UP000185221"/>
    </source>
</evidence>